<evidence type="ECO:0000256" key="16">
    <source>
        <dbReference type="PROSITE-ProRule" id="PRU10141"/>
    </source>
</evidence>
<dbReference type="PANTHER" id="PTHR27002">
    <property type="entry name" value="RECEPTOR-LIKE SERINE/THREONINE-PROTEIN KINASE SD1-8"/>
    <property type="match status" value="1"/>
</dbReference>
<dbReference type="PROSITE" id="PS50011">
    <property type="entry name" value="PROTEIN_KINASE_DOM"/>
    <property type="match status" value="1"/>
</dbReference>
<keyword evidence="8" id="KW-0418">Kinase</keyword>
<dbReference type="FunFam" id="1.10.510.10:FF:000129">
    <property type="entry name" value="cysteine-rich receptor-like protein kinase 10"/>
    <property type="match status" value="1"/>
</dbReference>
<dbReference type="GO" id="GO:0006950">
    <property type="term" value="P:response to stress"/>
    <property type="evidence" value="ECO:0007669"/>
    <property type="project" value="UniProtKB-ARBA"/>
</dbReference>
<feature type="domain" description="Protein kinase" evidence="20">
    <location>
        <begin position="320"/>
        <end position="606"/>
    </location>
</feature>
<evidence type="ECO:0000256" key="12">
    <source>
        <dbReference type="ARBA" id="ARBA00023170"/>
    </source>
</evidence>
<feature type="domain" description="Gnk2-homologous" evidence="21">
    <location>
        <begin position="25"/>
        <end position="130"/>
    </location>
</feature>
<keyword evidence="10 18" id="KW-1133">Transmembrane helix</keyword>
<keyword evidence="22" id="KW-1185">Reference proteome</keyword>
<dbReference type="PROSITE" id="PS00107">
    <property type="entry name" value="PROTEIN_KINASE_ATP"/>
    <property type="match status" value="1"/>
</dbReference>
<evidence type="ECO:0000256" key="11">
    <source>
        <dbReference type="ARBA" id="ARBA00023136"/>
    </source>
</evidence>
<dbReference type="InterPro" id="IPR038408">
    <property type="entry name" value="GNK2_sf"/>
</dbReference>
<feature type="domain" description="Gnk2-homologous" evidence="21">
    <location>
        <begin position="139"/>
        <end position="240"/>
    </location>
</feature>
<keyword evidence="7 16" id="KW-0547">Nucleotide-binding</keyword>
<keyword evidence="13" id="KW-0325">Glycoprotein</keyword>
<feature type="signal peptide" evidence="19">
    <location>
        <begin position="1"/>
        <end position="22"/>
    </location>
</feature>
<dbReference type="InterPro" id="IPR002902">
    <property type="entry name" value="GNK2"/>
</dbReference>
<dbReference type="Gene3D" id="1.10.510.10">
    <property type="entry name" value="Transferase(Phosphotransferase) domain 1"/>
    <property type="match status" value="1"/>
</dbReference>
<dbReference type="RefSeq" id="XP_021846107.1">
    <property type="nucleotide sequence ID" value="XM_021990415.2"/>
</dbReference>
<dbReference type="GO" id="GO:0005886">
    <property type="term" value="C:plasma membrane"/>
    <property type="evidence" value="ECO:0007669"/>
    <property type="project" value="TreeGrafter"/>
</dbReference>
<evidence type="ECO:0000256" key="14">
    <source>
        <dbReference type="ARBA" id="ARBA00047558"/>
    </source>
</evidence>
<protein>
    <submittedName>
        <fullName evidence="23">Cysteine-rich receptor-like protein kinase 44</fullName>
    </submittedName>
</protein>
<dbReference type="SMART" id="SM00220">
    <property type="entry name" value="S_TKc"/>
    <property type="match status" value="1"/>
</dbReference>
<evidence type="ECO:0000256" key="1">
    <source>
        <dbReference type="ARBA" id="ARBA00004167"/>
    </source>
</evidence>
<evidence type="ECO:0000256" key="6">
    <source>
        <dbReference type="ARBA" id="ARBA00022737"/>
    </source>
</evidence>
<evidence type="ECO:0000256" key="3">
    <source>
        <dbReference type="ARBA" id="ARBA00022679"/>
    </source>
</evidence>
<evidence type="ECO:0000256" key="7">
    <source>
        <dbReference type="ARBA" id="ARBA00022741"/>
    </source>
</evidence>
<comment type="subcellular location">
    <subcellularLocation>
        <location evidence="1">Membrane</location>
        <topology evidence="1">Single-pass membrane protein</topology>
    </subcellularLocation>
</comment>
<dbReference type="Gene3D" id="3.30.430.20">
    <property type="entry name" value="Gnk2 domain, C-X8-C-X2-C motif"/>
    <property type="match status" value="2"/>
</dbReference>
<evidence type="ECO:0000313" key="23">
    <source>
        <dbReference type="RefSeq" id="XP_021846107.1"/>
    </source>
</evidence>
<dbReference type="PROSITE" id="PS00108">
    <property type="entry name" value="PROTEIN_KINASE_ST"/>
    <property type="match status" value="1"/>
</dbReference>
<evidence type="ECO:0000256" key="9">
    <source>
        <dbReference type="ARBA" id="ARBA00022840"/>
    </source>
</evidence>
<dbReference type="Proteomes" id="UP000813463">
    <property type="component" value="Chromosome 6"/>
</dbReference>
<comment type="catalytic activity">
    <reaction evidence="15">
        <text>L-threonyl-[protein] + ATP = O-phospho-L-threonyl-[protein] + ADP + H(+)</text>
        <dbReference type="Rhea" id="RHEA:46608"/>
        <dbReference type="Rhea" id="RHEA-COMP:11060"/>
        <dbReference type="Rhea" id="RHEA-COMP:11605"/>
        <dbReference type="ChEBI" id="CHEBI:15378"/>
        <dbReference type="ChEBI" id="CHEBI:30013"/>
        <dbReference type="ChEBI" id="CHEBI:30616"/>
        <dbReference type="ChEBI" id="CHEBI:61977"/>
        <dbReference type="ChEBI" id="CHEBI:456216"/>
    </reaction>
</comment>
<evidence type="ECO:0000256" key="8">
    <source>
        <dbReference type="ARBA" id="ARBA00022777"/>
    </source>
</evidence>
<feature type="binding site" evidence="16">
    <location>
        <position position="348"/>
    </location>
    <ligand>
        <name>ATP</name>
        <dbReference type="ChEBI" id="CHEBI:30616"/>
    </ligand>
</feature>
<keyword evidence="9 16" id="KW-0067">ATP-binding</keyword>
<reference evidence="23" key="2">
    <citation type="submission" date="2025-08" db="UniProtKB">
        <authorList>
            <consortium name="RefSeq"/>
        </authorList>
    </citation>
    <scope>IDENTIFICATION</scope>
    <source>
        <tissue evidence="23">Leaf</tissue>
    </source>
</reference>
<evidence type="ECO:0000256" key="15">
    <source>
        <dbReference type="ARBA" id="ARBA00047951"/>
    </source>
</evidence>
<dbReference type="FunFam" id="3.30.200.20:FF:000142">
    <property type="entry name" value="Cysteine-rich receptor-like protein kinase 10"/>
    <property type="match status" value="1"/>
</dbReference>
<evidence type="ECO:0000256" key="10">
    <source>
        <dbReference type="ARBA" id="ARBA00022989"/>
    </source>
</evidence>
<dbReference type="Pfam" id="PF07714">
    <property type="entry name" value="PK_Tyr_Ser-Thr"/>
    <property type="match status" value="1"/>
</dbReference>
<dbReference type="GO" id="GO:0004674">
    <property type="term" value="F:protein serine/threonine kinase activity"/>
    <property type="evidence" value="ECO:0007669"/>
    <property type="project" value="UniProtKB-KW"/>
</dbReference>
<keyword evidence="4 18" id="KW-0812">Transmembrane</keyword>
<dbReference type="InterPro" id="IPR017441">
    <property type="entry name" value="Protein_kinase_ATP_BS"/>
</dbReference>
<evidence type="ECO:0000256" key="2">
    <source>
        <dbReference type="ARBA" id="ARBA00022527"/>
    </source>
</evidence>
<dbReference type="InterPro" id="IPR000719">
    <property type="entry name" value="Prot_kinase_dom"/>
</dbReference>
<evidence type="ECO:0000256" key="19">
    <source>
        <dbReference type="SAM" id="SignalP"/>
    </source>
</evidence>
<dbReference type="PANTHER" id="PTHR27002:SF1050">
    <property type="entry name" value="CYSTEINE-RICH RECEPTOR-LIKE PROTEIN KINASE 5"/>
    <property type="match status" value="1"/>
</dbReference>
<proteinExistence type="predicted"/>
<dbReference type="AlphaFoldDB" id="A0A9R0IBK1"/>
<evidence type="ECO:0000259" key="20">
    <source>
        <dbReference type="PROSITE" id="PS50011"/>
    </source>
</evidence>
<organism evidence="22 23">
    <name type="scientific">Spinacia oleracea</name>
    <name type="common">Spinach</name>
    <dbReference type="NCBI Taxonomy" id="3562"/>
    <lineage>
        <taxon>Eukaryota</taxon>
        <taxon>Viridiplantae</taxon>
        <taxon>Streptophyta</taxon>
        <taxon>Embryophyta</taxon>
        <taxon>Tracheophyta</taxon>
        <taxon>Spermatophyta</taxon>
        <taxon>Magnoliopsida</taxon>
        <taxon>eudicotyledons</taxon>
        <taxon>Gunneridae</taxon>
        <taxon>Pentapetalae</taxon>
        <taxon>Caryophyllales</taxon>
        <taxon>Chenopodiaceae</taxon>
        <taxon>Chenopodioideae</taxon>
        <taxon>Anserineae</taxon>
        <taxon>Spinacia</taxon>
    </lineage>
</organism>
<keyword evidence="5 19" id="KW-0732">Signal</keyword>
<accession>A0A9R0IBK1</accession>
<evidence type="ECO:0000256" key="5">
    <source>
        <dbReference type="ARBA" id="ARBA00022729"/>
    </source>
</evidence>
<dbReference type="OrthoDB" id="688481at2759"/>
<evidence type="ECO:0000259" key="21">
    <source>
        <dbReference type="PROSITE" id="PS51473"/>
    </source>
</evidence>
<name>A0A9R0IBK1_SPIOL</name>
<keyword evidence="6" id="KW-0677">Repeat</keyword>
<keyword evidence="3" id="KW-0808">Transferase</keyword>
<keyword evidence="11 18" id="KW-0472">Membrane</keyword>
<dbReference type="GO" id="GO:0005524">
    <property type="term" value="F:ATP binding"/>
    <property type="evidence" value="ECO:0007669"/>
    <property type="project" value="UniProtKB-UniRule"/>
</dbReference>
<evidence type="ECO:0000256" key="13">
    <source>
        <dbReference type="ARBA" id="ARBA00023180"/>
    </source>
</evidence>
<dbReference type="SUPFAM" id="SSF56112">
    <property type="entry name" value="Protein kinase-like (PK-like)"/>
    <property type="match status" value="1"/>
</dbReference>
<feature type="transmembrane region" description="Helical" evidence="18">
    <location>
        <begin position="259"/>
        <end position="281"/>
    </location>
</feature>
<dbReference type="KEGG" id="soe:110785899"/>
<dbReference type="Pfam" id="PF01657">
    <property type="entry name" value="Stress-antifung"/>
    <property type="match status" value="2"/>
</dbReference>
<evidence type="ECO:0000256" key="4">
    <source>
        <dbReference type="ARBA" id="ARBA00022692"/>
    </source>
</evidence>
<dbReference type="PROSITE" id="PS51473">
    <property type="entry name" value="GNK2"/>
    <property type="match status" value="2"/>
</dbReference>
<evidence type="ECO:0000256" key="18">
    <source>
        <dbReference type="SAM" id="Phobius"/>
    </source>
</evidence>
<reference evidence="22" key="1">
    <citation type="journal article" date="2021" name="Nat. Commun.">
        <title>Genomic analyses provide insights into spinach domestication and the genetic basis of agronomic traits.</title>
        <authorList>
            <person name="Cai X."/>
            <person name="Sun X."/>
            <person name="Xu C."/>
            <person name="Sun H."/>
            <person name="Wang X."/>
            <person name="Ge C."/>
            <person name="Zhang Z."/>
            <person name="Wang Q."/>
            <person name="Fei Z."/>
            <person name="Jiao C."/>
            <person name="Wang Q."/>
        </authorList>
    </citation>
    <scope>NUCLEOTIDE SEQUENCE [LARGE SCALE GENOMIC DNA]</scope>
    <source>
        <strain evidence="22">cv. Varoflay</strain>
    </source>
</reference>
<keyword evidence="12" id="KW-0675">Receptor</keyword>
<dbReference type="CDD" id="cd14066">
    <property type="entry name" value="STKc_IRAK"/>
    <property type="match status" value="1"/>
</dbReference>
<sequence>MVLLTFFTLVVSIQLIIPSTQAYFYYYTNCTTGSSNYTQNSTYQSNLINVLNNLTSHALQSQEIFHHASFGRVPDRVYGLYLCRGDLDDPRYCSQCVLDARLSILQECPTQSSAIQWNENCTIRFSNVPIYQRLDVSRSTVGYNVVPLIPSEEVRAFLEVRNNTMAELVPRVANNGTKFGAEDGDITTSLRFNTRAQCTPDLSNEDCNRCLGIAVDQLQTRIGTWVLFPSCYVRFDLSIMNRTTAVMIQEGSRRISTNIIVAIVIPAAIISAIIIALVICLKIKRAKKFDAFKVRSGQDFSIIESLQYDVATLLSATNNFSDENKLGEGGFGGVYKGILENGQEIAVKRLSKGSFQGDEEFKNEVLLAAKLQHRNLVRLLGFCLAGEEKLLVYEHVANKSLDHFLFDSERQSLLDWRTRYKIIGGIARGMQYLHQDSRLKIIHRDLKASNVLLDEEMNPKVSDFGLAKIFGVDQTKGSTSRIVGTYGYMSPEYVMQGQFSDKSDVYSFGVLVLEIIAGKKNSTYQSGDDTDGLVSHAWNTWRENFPLEFVDPTMRESCSSDEVMRCMHLGLLCVQGGIDDRPSMELAVLVLHTDSYTLPTPQEPVFAFSRSRELNIPEGISSDHSTNKSANSITVTDVNPR</sequence>
<dbReference type="CDD" id="cd23509">
    <property type="entry name" value="Gnk2-like"/>
    <property type="match status" value="2"/>
</dbReference>
<dbReference type="Gene3D" id="3.30.200.20">
    <property type="entry name" value="Phosphorylase Kinase, domain 1"/>
    <property type="match status" value="1"/>
</dbReference>
<keyword evidence="2" id="KW-0723">Serine/threonine-protein kinase</keyword>
<dbReference type="InterPro" id="IPR011009">
    <property type="entry name" value="Kinase-like_dom_sf"/>
</dbReference>
<comment type="catalytic activity">
    <reaction evidence="14">
        <text>L-seryl-[protein] + ATP = O-phospho-L-seryl-[protein] + ADP + H(+)</text>
        <dbReference type="Rhea" id="RHEA:17989"/>
        <dbReference type="Rhea" id="RHEA-COMP:9863"/>
        <dbReference type="Rhea" id="RHEA-COMP:11604"/>
        <dbReference type="ChEBI" id="CHEBI:15378"/>
        <dbReference type="ChEBI" id="CHEBI:29999"/>
        <dbReference type="ChEBI" id="CHEBI:30616"/>
        <dbReference type="ChEBI" id="CHEBI:83421"/>
        <dbReference type="ChEBI" id="CHEBI:456216"/>
    </reaction>
</comment>
<feature type="compositionally biased region" description="Polar residues" evidence="17">
    <location>
        <begin position="622"/>
        <end position="641"/>
    </location>
</feature>
<dbReference type="GeneID" id="110785899"/>
<dbReference type="InterPro" id="IPR001245">
    <property type="entry name" value="Ser-Thr/Tyr_kinase_cat_dom"/>
</dbReference>
<feature type="chain" id="PRO_5040227086" evidence="19">
    <location>
        <begin position="23"/>
        <end position="641"/>
    </location>
</feature>
<evidence type="ECO:0000313" key="22">
    <source>
        <dbReference type="Proteomes" id="UP000813463"/>
    </source>
</evidence>
<evidence type="ECO:0000256" key="17">
    <source>
        <dbReference type="SAM" id="MobiDB-lite"/>
    </source>
</evidence>
<gene>
    <name evidence="23" type="primary">LOC110785899</name>
</gene>
<dbReference type="InterPro" id="IPR008271">
    <property type="entry name" value="Ser/Thr_kinase_AS"/>
</dbReference>
<feature type="region of interest" description="Disordered" evidence="17">
    <location>
        <begin position="617"/>
        <end position="641"/>
    </location>
</feature>